<proteinExistence type="predicted"/>
<gene>
    <name evidence="1" type="primary">uxaB#</name>
    <name evidence="1" type="ordered locus">BAMF_1321</name>
</gene>
<reference evidence="2" key="2">
    <citation type="journal article" date="2011" name="J. Biotechnol.">
        <title>Genome sequence of B. amyloliquefaciens type strain DSM7(T) reveals differences to plant-associated B. amyloliquefaciens FZB42.</title>
        <authorList>
            <person name="Ruckert C."/>
            <person name="Blom J."/>
            <person name="Chen X."/>
            <person name="Reva O."/>
            <person name="Borriss R."/>
        </authorList>
    </citation>
    <scope>NUCLEOTIDE SEQUENCE [LARGE SCALE GENOMIC DNA]</scope>
    <source>
        <strain evidence="2">DSM 7</strain>
    </source>
</reference>
<dbReference type="EMBL" id="FN597644">
    <property type="protein sequence ID" value="CBI42447.1"/>
    <property type="molecule type" value="Genomic_DNA"/>
</dbReference>
<dbReference type="KEGG" id="bao:BAMF_1321"/>
<protein>
    <submittedName>
        <fullName evidence="1">Uncharacterized protein</fullName>
    </submittedName>
</protein>
<evidence type="ECO:0000313" key="2">
    <source>
        <dbReference type="Proteomes" id="UP000006562"/>
    </source>
</evidence>
<keyword evidence="2" id="KW-1185">Reference proteome</keyword>
<organism evidence="1 2">
    <name type="scientific">Bacillus amyloliquefaciens (strain ATCC 23350 / DSM 7 / BCRC 11601 / CCUG 28519 / NBRC 15535 / NRRL B-14393 / F)</name>
    <dbReference type="NCBI Taxonomy" id="692420"/>
    <lineage>
        <taxon>Bacteria</taxon>
        <taxon>Bacillati</taxon>
        <taxon>Bacillota</taxon>
        <taxon>Bacilli</taxon>
        <taxon>Bacillales</taxon>
        <taxon>Bacillaceae</taxon>
        <taxon>Bacillus</taxon>
        <taxon>Bacillus amyloliquefaciens group</taxon>
    </lineage>
</organism>
<dbReference type="RefSeq" id="WP_013351923.1">
    <property type="nucleotide sequence ID" value="NC_014551.1"/>
</dbReference>
<dbReference type="AlphaFoldDB" id="A0A9P1JGJ9"/>
<accession>A0A9P1JGJ9</accession>
<sequence length="44" mass="5298">MRQLNKKMCGEYIQYPEKVLQFGKGSINTDARSWAMIMRIRNKY</sequence>
<name>A0A9P1JGJ9_BACAS</name>
<dbReference type="Proteomes" id="UP000006562">
    <property type="component" value="Chromosome"/>
</dbReference>
<reference evidence="1 2" key="1">
    <citation type="journal article" date="2011" name="Int. J. Syst. Evol. Microbiol.">
        <title>Relationship of Bacillus amyloliquefaciens clades associated with strains DSM 7T and FZB42T: a proposal for Bacillus amyloliquefaciens subsp. amyloliquefaciens subsp. nov. and Bacillus amyloliquefaciens subsp. plantarum subsp. nov. based on complete genome sequence comparisons.</title>
        <authorList>
            <person name="Borriss R."/>
            <person name="Chen X.H."/>
            <person name="Rueckert C."/>
            <person name="Blom J."/>
            <person name="Becker A."/>
            <person name="Baumgarth B."/>
            <person name="Fan B."/>
            <person name="Pukall R."/>
            <person name="Schumann P."/>
            <person name="Sproer C."/>
            <person name="Junge H."/>
            <person name="Vater J."/>
            <person name="Puhler A."/>
            <person name="Klenk H.P."/>
        </authorList>
    </citation>
    <scope>NUCLEOTIDE SEQUENCE [LARGE SCALE GENOMIC DNA]</scope>
    <source>
        <strain evidence="2">DSM 7</strain>
    </source>
</reference>
<evidence type="ECO:0000313" key="1">
    <source>
        <dbReference type="EMBL" id="CBI42447.1"/>
    </source>
</evidence>